<feature type="domain" description="CBS" evidence="3">
    <location>
        <begin position="77"/>
        <end position="133"/>
    </location>
</feature>
<dbReference type="Pfam" id="PF00571">
    <property type="entry name" value="CBS"/>
    <property type="match status" value="2"/>
</dbReference>
<dbReference type="InterPro" id="IPR000644">
    <property type="entry name" value="CBS_dom"/>
</dbReference>
<evidence type="ECO:0000259" key="3">
    <source>
        <dbReference type="PROSITE" id="PS51371"/>
    </source>
</evidence>
<dbReference type="InterPro" id="IPR044725">
    <property type="entry name" value="CBSX3_CBS_dom"/>
</dbReference>
<keyword evidence="1 2" id="KW-0129">CBS domain</keyword>
<gene>
    <name evidence="4" type="ORF">EAX62_09340</name>
</gene>
<dbReference type="Gene3D" id="3.10.580.10">
    <property type="entry name" value="CBS-domain"/>
    <property type="match status" value="1"/>
</dbReference>
<dbReference type="OrthoDB" id="9807125at2"/>
<proteinExistence type="predicted"/>
<reference evidence="4 5" key="1">
    <citation type="submission" date="2018-10" db="EMBL/GenBank/DDBJ databases">
        <title>Tessaracoccus antarcticuss sp. nov., isolated from sediment.</title>
        <authorList>
            <person name="Zhou L.Y."/>
            <person name="Du Z.J."/>
        </authorList>
    </citation>
    <scope>NUCLEOTIDE SEQUENCE [LARGE SCALE GENOMIC DNA]</scope>
    <source>
        <strain evidence="4 5">JDX10</strain>
    </source>
</reference>
<sequence>MKISEVIKKKGNRVVTIESGTTVADMLRMLDENRIGALVVSDDGGETVQGIASERDIVRALHQRGVEVLGKTVRSIMTSEVWTCTSDDELEALAVSMTEHRVRHLPVVDKGKLVAIVSIGDVVKHRLDELEAERNELFHYVQGDRSMT</sequence>
<dbReference type="PANTHER" id="PTHR43080">
    <property type="entry name" value="CBS DOMAIN-CONTAINING PROTEIN CBSX3, MITOCHONDRIAL"/>
    <property type="match status" value="1"/>
</dbReference>
<keyword evidence="5" id="KW-1185">Reference proteome</keyword>
<dbReference type="EMBL" id="REFW01000002">
    <property type="protein sequence ID" value="RMB59925.1"/>
    <property type="molecule type" value="Genomic_DNA"/>
</dbReference>
<feature type="domain" description="CBS" evidence="3">
    <location>
        <begin position="7"/>
        <end position="68"/>
    </location>
</feature>
<evidence type="ECO:0000256" key="2">
    <source>
        <dbReference type="PROSITE-ProRule" id="PRU00703"/>
    </source>
</evidence>
<evidence type="ECO:0000256" key="1">
    <source>
        <dbReference type="ARBA" id="ARBA00023122"/>
    </source>
</evidence>
<dbReference type="AlphaFoldDB" id="A0A3M0G4X6"/>
<dbReference type="SMART" id="SM00116">
    <property type="entry name" value="CBS"/>
    <property type="match status" value="2"/>
</dbReference>
<evidence type="ECO:0000313" key="5">
    <source>
        <dbReference type="Proteomes" id="UP000275256"/>
    </source>
</evidence>
<name>A0A3M0G4X6_9ACTN</name>
<dbReference type="PANTHER" id="PTHR43080:SF2">
    <property type="entry name" value="CBS DOMAIN-CONTAINING PROTEIN"/>
    <property type="match status" value="1"/>
</dbReference>
<comment type="caution">
    <text evidence="4">The sequence shown here is derived from an EMBL/GenBank/DDBJ whole genome shotgun (WGS) entry which is preliminary data.</text>
</comment>
<dbReference type="InterPro" id="IPR046342">
    <property type="entry name" value="CBS_dom_sf"/>
</dbReference>
<dbReference type="CDD" id="cd04623">
    <property type="entry name" value="CBS_pair_bac_euk"/>
    <property type="match status" value="1"/>
</dbReference>
<evidence type="ECO:0000313" key="4">
    <source>
        <dbReference type="EMBL" id="RMB59925.1"/>
    </source>
</evidence>
<dbReference type="SUPFAM" id="SSF54631">
    <property type="entry name" value="CBS-domain pair"/>
    <property type="match status" value="1"/>
</dbReference>
<organism evidence="4 5">
    <name type="scientific">Tessaracoccus antarcticus</name>
    <dbReference type="NCBI Taxonomy" id="2479848"/>
    <lineage>
        <taxon>Bacteria</taxon>
        <taxon>Bacillati</taxon>
        <taxon>Actinomycetota</taxon>
        <taxon>Actinomycetes</taxon>
        <taxon>Propionibacteriales</taxon>
        <taxon>Propionibacteriaceae</taxon>
        <taxon>Tessaracoccus</taxon>
    </lineage>
</organism>
<dbReference type="RefSeq" id="WP_121901405.1">
    <property type="nucleotide sequence ID" value="NZ_REFW01000002.1"/>
</dbReference>
<protein>
    <submittedName>
        <fullName evidence="4">CBS domain-containing protein</fullName>
    </submittedName>
</protein>
<dbReference type="InterPro" id="IPR051257">
    <property type="entry name" value="Diverse_CBS-Domain"/>
</dbReference>
<dbReference type="PROSITE" id="PS51371">
    <property type="entry name" value="CBS"/>
    <property type="match status" value="2"/>
</dbReference>
<accession>A0A3M0G4X6</accession>
<dbReference type="Proteomes" id="UP000275256">
    <property type="component" value="Unassembled WGS sequence"/>
</dbReference>